<dbReference type="EMBL" id="FR824353">
    <property type="protein sequence ID" value="CCA25613.1"/>
    <property type="molecule type" value="Genomic_DNA"/>
</dbReference>
<organism evidence="1">
    <name type="scientific">Albugo laibachii Nc14</name>
    <dbReference type="NCBI Taxonomy" id="890382"/>
    <lineage>
        <taxon>Eukaryota</taxon>
        <taxon>Sar</taxon>
        <taxon>Stramenopiles</taxon>
        <taxon>Oomycota</taxon>
        <taxon>Peronosporomycetes</taxon>
        <taxon>Albuginales</taxon>
        <taxon>Albuginaceae</taxon>
        <taxon>Albugo</taxon>
    </lineage>
</organism>
<evidence type="ECO:0000313" key="1">
    <source>
        <dbReference type="EMBL" id="CCA25613.1"/>
    </source>
</evidence>
<sequence>MTNDVKSPGTINSKENYYNVGRPDVVFRKTKYCKHEAIKTRSKSYDSHF</sequence>
<dbReference type="HOGENOM" id="CLU_3145597_0_0_1"/>
<name>F0WW10_9STRA</name>
<accession>F0WW10</accession>
<proteinExistence type="predicted"/>
<reference evidence="1" key="1">
    <citation type="journal article" date="2011" name="PLoS Biol.">
        <title>Gene gain and loss during evolution of obligate parasitism in the white rust pathogen of Arabidopsis thaliana.</title>
        <authorList>
            <person name="Kemen E."/>
            <person name="Gardiner A."/>
            <person name="Schultz-Larsen T."/>
            <person name="Kemen A.C."/>
            <person name="Balmuth A.L."/>
            <person name="Robert-Seilaniantz A."/>
            <person name="Bailey K."/>
            <person name="Holub E."/>
            <person name="Studholme D.J."/>
            <person name="Maclean D."/>
            <person name="Jones J.D."/>
        </authorList>
    </citation>
    <scope>NUCLEOTIDE SEQUENCE</scope>
</reference>
<reference evidence="1" key="2">
    <citation type="submission" date="2011-02" db="EMBL/GenBank/DDBJ databases">
        <authorList>
            <person name="MacLean D."/>
        </authorList>
    </citation>
    <scope>NUCLEOTIDE SEQUENCE</scope>
</reference>
<protein>
    <submittedName>
        <fullName evidence="1">AlNc14C308G10460 protein</fullName>
    </submittedName>
</protein>
<dbReference type="AlphaFoldDB" id="F0WW10"/>
<gene>
    <name evidence="1" type="primary">AlNc14C308G10460</name>
    <name evidence="1" type="ORF">ALNC14_117570</name>
</gene>